<name>A0ABV5EQW8_9MICO</name>
<comment type="caution">
    <text evidence="2">The sequence shown here is derived from an EMBL/GenBank/DDBJ whole genome shotgun (WGS) entry which is preliminary data.</text>
</comment>
<evidence type="ECO:0000313" key="2">
    <source>
        <dbReference type="EMBL" id="MFB8892359.1"/>
    </source>
</evidence>
<dbReference type="InterPro" id="IPR007822">
    <property type="entry name" value="LANC-like"/>
</dbReference>
<dbReference type="InterPro" id="IPR057929">
    <property type="entry name" value="RamC_N"/>
</dbReference>
<dbReference type="RefSeq" id="WP_378717595.1">
    <property type="nucleotide sequence ID" value="NZ_JBHLHV010000001.1"/>
</dbReference>
<dbReference type="Gene3D" id="1.50.10.20">
    <property type="match status" value="1"/>
</dbReference>
<feature type="domain" description="Protein kinase" evidence="1">
    <location>
        <begin position="230"/>
        <end position="523"/>
    </location>
</feature>
<dbReference type="NCBIfam" id="NF038151">
    <property type="entry name" value="lanthi_synth_III"/>
    <property type="match status" value="1"/>
</dbReference>
<reference evidence="2 3" key="1">
    <citation type="submission" date="2024-08" db="EMBL/GenBank/DDBJ databases">
        <title>Heavy metals resistant antinobacteria isolated from wastewater.</title>
        <authorList>
            <person name="Roman Ponce B."/>
            <person name="Blanco Mercado M.A."/>
            <person name="Avila Aldana I.N."/>
            <person name="Morales Arrieta S."/>
        </authorList>
    </citation>
    <scope>NUCLEOTIDE SEQUENCE [LARGE SCALE GENOMIC DNA]</scope>
    <source>
        <strain evidence="3">sma-1</strain>
    </source>
</reference>
<protein>
    <submittedName>
        <fullName evidence="2">Class III lanthionine synthetase LanKC</fullName>
    </submittedName>
</protein>
<dbReference type="SUPFAM" id="SSF56112">
    <property type="entry name" value="Protein kinase-like (PK-like)"/>
    <property type="match status" value="1"/>
</dbReference>
<dbReference type="SMART" id="SM01260">
    <property type="entry name" value="LANC_like"/>
    <property type="match status" value="1"/>
</dbReference>
<dbReference type="CDD" id="cd04791">
    <property type="entry name" value="LanC_SerThrkinase"/>
    <property type="match status" value="1"/>
</dbReference>
<dbReference type="InterPro" id="IPR053524">
    <property type="entry name" value="Aerial_hyphae_peptide-synth"/>
</dbReference>
<accession>A0ABV5EQW8</accession>
<gene>
    <name evidence="2" type="primary">lanKC</name>
    <name evidence="2" type="ORF">AB7P39_05805</name>
</gene>
<dbReference type="EMBL" id="JBHLHV010000001">
    <property type="protein sequence ID" value="MFB8892359.1"/>
    <property type="molecule type" value="Genomic_DNA"/>
</dbReference>
<dbReference type="InterPro" id="IPR000719">
    <property type="entry name" value="Prot_kinase_dom"/>
</dbReference>
<keyword evidence="3" id="KW-1185">Reference proteome</keyword>
<proteinExistence type="predicted"/>
<dbReference type="Pfam" id="PF01636">
    <property type="entry name" value="APH"/>
    <property type="match status" value="1"/>
</dbReference>
<dbReference type="InterPro" id="IPR011009">
    <property type="entry name" value="Kinase-like_dom_sf"/>
</dbReference>
<dbReference type="InterPro" id="IPR058053">
    <property type="entry name" value="RamC_C"/>
</dbReference>
<dbReference type="SUPFAM" id="SSF158745">
    <property type="entry name" value="LanC-like"/>
    <property type="match status" value="1"/>
</dbReference>
<dbReference type="Gene3D" id="1.10.510.10">
    <property type="entry name" value="Transferase(Phosphotransferase) domain 1"/>
    <property type="match status" value="1"/>
</dbReference>
<organism evidence="2 3">
    <name type="scientific">Microbacterium plantarum</name>
    <dbReference type="NCBI Taxonomy" id="1816425"/>
    <lineage>
        <taxon>Bacteria</taxon>
        <taxon>Bacillati</taxon>
        <taxon>Actinomycetota</taxon>
        <taxon>Actinomycetes</taxon>
        <taxon>Micrococcales</taxon>
        <taxon>Microbacteriaceae</taxon>
        <taxon>Microbacterium</taxon>
    </lineage>
</organism>
<dbReference type="PROSITE" id="PS50011">
    <property type="entry name" value="PROTEIN_KINASE_DOM"/>
    <property type="match status" value="1"/>
</dbReference>
<evidence type="ECO:0000313" key="3">
    <source>
        <dbReference type="Proteomes" id="UP001589643"/>
    </source>
</evidence>
<dbReference type="Proteomes" id="UP001589643">
    <property type="component" value="Unassembled WGS sequence"/>
</dbReference>
<sequence>MEPIFGRFATRDRVFYDAPGTDDASAEADGNTAVYAPTTLTSQGWRHSRRGPWSVWLPPAHRLPEQGWKVHITALPDAAGTVLDIASRYCHRHTIAFKHLRDERALAAVLAKDADRSGAGKFITLYPPSERSLEHCLVSLDEVLGGEPGPYVLSDLRWNAGPLFVRYGAFTDHEVLVDGDALPAIQDLRTGKWVPDQRTAGFHIPPWIELPPFLQRQLDALGHEPPPGFPEITGALHYSNAGGVYTGALDGAEVIVKEARPFAGWTPDGRDAVERLRDEERTLRALAGRVRVPAVRAAFEAHGHRFVALERVPGQPLDRLVATTSPLTAAAATPAERRAYRDRMLQVLDALRREVTRLHAAGVTHGDLHPANVMVDADGSVSLLDLEMSLPVDSRAPAVLGAAGFSRPDEPDPVRRDAHALACIELYVFLPMTSLLALQPAKADALVTEAAAVFDLPREWCERMSARLRPADSAARHPAPVVSIERVAEQLVADATPERTDRLWPGDPRQFGQPAFSLGHGALGVAVALDAGGVALAPELRSWVSRSIAHVSTGQARLGLMDGAAGALWACRRLGFADEATALDEYLHDDAVGSLGSDLATGLPGIGIALLDEPDSERNIERATAIIEILRERWGLLGHAAPSGAPSPVPSRRHGGLMGGASGTALLALRVFELTGERRFLEIARRALDVDLRTLRRDADGSVQVDQGWRMLPYLAHGSAGVGLVLARYLAHEPADDELRVTLHGIIRAASAPFVVQAGLFAGRAGLALFLHSLEATGHASADTVRARDHHLGRMTLHALDAPVGARFVGDGMLRASCDLATGAAGVLLALASASPPASNSDQPVLPFLPPVLVPAGSPAARG</sequence>
<evidence type="ECO:0000259" key="1">
    <source>
        <dbReference type="PROSITE" id="PS50011"/>
    </source>
</evidence>
<dbReference type="InterPro" id="IPR002575">
    <property type="entry name" value="Aminoglycoside_PTrfase"/>
</dbReference>
<dbReference type="Pfam" id="PF25816">
    <property type="entry name" value="RamC_N"/>
    <property type="match status" value="1"/>
</dbReference>